<dbReference type="InterPro" id="IPR008279">
    <property type="entry name" value="PEP-util_enz_mobile_dom"/>
</dbReference>
<dbReference type="InterPro" id="IPR050499">
    <property type="entry name" value="PEP-utilizing_PTS_enzyme"/>
</dbReference>
<feature type="active site" description="Tele-phosphohistidine intermediate" evidence="17">
    <location>
        <position position="207"/>
    </location>
</feature>
<feature type="binding site" evidence="18">
    <location>
        <begin position="475"/>
        <end position="476"/>
    </location>
    <ligand>
        <name>phosphoenolpyruvate</name>
        <dbReference type="ChEBI" id="CHEBI:58702"/>
    </ligand>
</feature>
<evidence type="ECO:0000256" key="6">
    <source>
        <dbReference type="ARBA" id="ARBA00016544"/>
    </source>
</evidence>
<evidence type="ECO:0000313" key="23">
    <source>
        <dbReference type="EMBL" id="OZC03214.1"/>
    </source>
</evidence>
<evidence type="ECO:0000256" key="3">
    <source>
        <dbReference type="ARBA" id="ARBA00004496"/>
    </source>
</evidence>
<evidence type="ECO:0000256" key="15">
    <source>
        <dbReference type="ARBA" id="ARBA00033235"/>
    </source>
</evidence>
<dbReference type="Pfam" id="PF02896">
    <property type="entry name" value="PEP-utilizers_C"/>
    <property type="match status" value="1"/>
</dbReference>
<feature type="domain" description="PEP-utilising enzyme C-terminal" evidence="21">
    <location>
        <begin position="272"/>
        <end position="561"/>
    </location>
</feature>
<organism evidence="23 24">
    <name type="scientific">Rubricoccus marinus</name>
    <dbReference type="NCBI Taxonomy" id="716817"/>
    <lineage>
        <taxon>Bacteria</taxon>
        <taxon>Pseudomonadati</taxon>
        <taxon>Rhodothermota</taxon>
        <taxon>Rhodothermia</taxon>
        <taxon>Rhodothermales</taxon>
        <taxon>Rubricoccaceae</taxon>
        <taxon>Rubricoccus</taxon>
    </lineage>
</organism>
<feature type="binding site" evidence="19">
    <location>
        <position position="476"/>
    </location>
    <ligand>
        <name>Mg(2+)</name>
        <dbReference type="ChEBI" id="CHEBI:18420"/>
    </ligand>
</feature>
<keyword evidence="24" id="KW-1185">Reference proteome</keyword>
<feature type="active site" description="Proton donor" evidence="17">
    <location>
        <position position="523"/>
    </location>
</feature>
<dbReference type="InterPro" id="IPR006318">
    <property type="entry name" value="PTS_EI-like"/>
</dbReference>
<dbReference type="InterPro" id="IPR040442">
    <property type="entry name" value="Pyrv_kinase-like_dom_sf"/>
</dbReference>
<evidence type="ECO:0000256" key="12">
    <source>
        <dbReference type="ARBA" id="ARBA00022723"/>
    </source>
</evidence>
<evidence type="ECO:0000256" key="19">
    <source>
        <dbReference type="PIRSR" id="PIRSR000732-3"/>
    </source>
</evidence>
<dbReference type="SUPFAM" id="SSF47831">
    <property type="entry name" value="Enzyme I of the PEP:sugar phosphotransferase system HPr-binding (sub)domain"/>
    <property type="match status" value="1"/>
</dbReference>
<dbReference type="InterPro" id="IPR023151">
    <property type="entry name" value="PEP_util_CS"/>
</dbReference>
<evidence type="ECO:0000259" key="21">
    <source>
        <dbReference type="Pfam" id="PF02896"/>
    </source>
</evidence>
<dbReference type="Pfam" id="PF00391">
    <property type="entry name" value="PEP-utilizers"/>
    <property type="match status" value="1"/>
</dbReference>
<gene>
    <name evidence="23" type="ORF">BSZ36_09645</name>
</gene>
<keyword evidence="8 16" id="KW-0963">Cytoplasm</keyword>
<evidence type="ECO:0000256" key="16">
    <source>
        <dbReference type="PIRNR" id="PIRNR000732"/>
    </source>
</evidence>
<evidence type="ECO:0000259" key="20">
    <source>
        <dbReference type="Pfam" id="PF00391"/>
    </source>
</evidence>
<dbReference type="RefSeq" id="WP_094548328.1">
    <property type="nucleotide sequence ID" value="NZ_MQWB01000001.1"/>
</dbReference>
<keyword evidence="10 16" id="KW-0808">Transferase</keyword>
<dbReference type="EMBL" id="MQWB01000001">
    <property type="protein sequence ID" value="OZC03214.1"/>
    <property type="molecule type" value="Genomic_DNA"/>
</dbReference>
<dbReference type="SUPFAM" id="SSF52009">
    <property type="entry name" value="Phosphohistidine domain"/>
    <property type="match status" value="1"/>
</dbReference>
<dbReference type="GO" id="GO:0008965">
    <property type="term" value="F:phosphoenolpyruvate-protein phosphotransferase activity"/>
    <property type="evidence" value="ECO:0007669"/>
    <property type="project" value="UniProtKB-EC"/>
</dbReference>
<sequence length="609" mass="66386">MPLPELHDAADAAAQTRGEIVVDGIGVSPGVAVGPVYLYAGGAYQADPQELGEDEIEAEAERFERAIARSERELGKIRLIARQKLGDGSAGIFDAQALILRDSQFYDRVHDFIRKRRMGAGWATQEVLDEHRQRLLASDSPLLRDRAGDFFDVQNRVLRNLQHGRAVSRIDKNRIVIAKNLTAADVLLFSRHGVLGVVLDHGGPTSHVSIMARALGVPTSVSLHGLAAQVNPGDEVIVDGFSGRVIVNPTDETREAYTEKQARFANLEATRDEVVAEPSETADGHHVSLQANVEFPQEFPLLHTFGAEGVGLFRTEMLFLTQGRALDEEQQFEVYRDAVAAAAPHAVTFRLLDLGGDKVLPMARREANPFLGWRGLRILLDKPEILRPQIRAILRAAAASGETDAPARLLLPMVSSLDEVRLTRAAIREVIAELEEAGVEHRSDIQVGIMVEVPAVALMADRFARVSDFFSIGTNDLTQFTLAVDRGNDLVAGRYRELHPAVLGLIAQTVEAAHARGIPVSVCGEMAADPRITPLLVGLGVDSLSASPAYLSLVKRVLRALTMDEARDLATRALRQPDADAVGRLLDYWLVCHNRDLAALLGADDAVRR</sequence>
<feature type="domain" description="PEP-utilising enzyme mobile" evidence="20">
    <location>
        <begin position="171"/>
        <end position="243"/>
    </location>
</feature>
<evidence type="ECO:0000256" key="17">
    <source>
        <dbReference type="PIRSR" id="PIRSR000732-1"/>
    </source>
</evidence>
<dbReference type="InterPro" id="IPR008731">
    <property type="entry name" value="PTS_EIN"/>
</dbReference>
<dbReference type="InterPro" id="IPR015813">
    <property type="entry name" value="Pyrv/PenolPyrv_kinase-like_dom"/>
</dbReference>
<protein>
    <recommendedName>
        <fullName evidence="6 16">Phosphoenolpyruvate-protein phosphotransferase</fullName>
        <ecNumber evidence="5 16">2.7.3.9</ecNumber>
    </recommendedName>
    <alternativeName>
        <fullName evidence="15 16">Phosphotransferase system, enzyme I</fullName>
    </alternativeName>
</protein>
<comment type="function">
    <text evidence="16">General (non sugar-specific) component of the phosphoenolpyruvate-dependent sugar phosphotransferase system (sugar PTS). This major carbohydrate active-transport system catalyzes the phosphorylation of incoming sugar substrates concomitantly with their translocation across the cell membrane. Enzyme I transfers the phosphoryl group from phosphoenolpyruvate (PEP) to the phosphoryl carrier protein (HPr).</text>
</comment>
<evidence type="ECO:0000256" key="5">
    <source>
        <dbReference type="ARBA" id="ARBA00012232"/>
    </source>
</evidence>
<feature type="binding site" evidence="18">
    <location>
        <position position="314"/>
    </location>
    <ligand>
        <name>phosphoenolpyruvate</name>
        <dbReference type="ChEBI" id="CHEBI:58702"/>
    </ligand>
</feature>
<keyword evidence="11 16" id="KW-0598">Phosphotransferase system</keyword>
<evidence type="ECO:0000256" key="4">
    <source>
        <dbReference type="ARBA" id="ARBA00007837"/>
    </source>
</evidence>
<dbReference type="GO" id="GO:0046872">
    <property type="term" value="F:metal ion binding"/>
    <property type="evidence" value="ECO:0007669"/>
    <property type="project" value="UniProtKB-KW"/>
</dbReference>
<keyword evidence="9 16" id="KW-0762">Sugar transport</keyword>
<keyword evidence="12 16" id="KW-0479">Metal-binding</keyword>
<name>A0A259U064_9BACT</name>
<proteinExistence type="inferred from homology"/>
<dbReference type="FunCoup" id="A0A259U064">
    <property type="interactions" value="343"/>
</dbReference>
<evidence type="ECO:0000313" key="24">
    <source>
        <dbReference type="Proteomes" id="UP000216446"/>
    </source>
</evidence>
<feature type="binding site" evidence="18">
    <location>
        <position position="486"/>
    </location>
    <ligand>
        <name>phosphoenolpyruvate</name>
        <dbReference type="ChEBI" id="CHEBI:58702"/>
    </ligand>
</feature>
<dbReference type="InterPro" id="IPR036637">
    <property type="entry name" value="Phosphohistidine_dom_sf"/>
</dbReference>
<dbReference type="GO" id="GO:0016301">
    <property type="term" value="F:kinase activity"/>
    <property type="evidence" value="ECO:0007669"/>
    <property type="project" value="UniProtKB-KW"/>
</dbReference>
<feature type="binding site" evidence="19">
    <location>
        <position position="452"/>
    </location>
    <ligand>
        <name>Mg(2+)</name>
        <dbReference type="ChEBI" id="CHEBI:18420"/>
    </ligand>
</feature>
<dbReference type="PROSITE" id="PS00742">
    <property type="entry name" value="PEP_ENZYMES_2"/>
    <property type="match status" value="1"/>
</dbReference>
<keyword evidence="7 16" id="KW-0813">Transport</keyword>
<dbReference type="OrthoDB" id="9765468at2"/>
<reference evidence="23 24" key="1">
    <citation type="submission" date="2016-11" db="EMBL/GenBank/DDBJ databases">
        <title>Study of marine rhodopsin-containing bacteria.</title>
        <authorList>
            <person name="Yoshizawa S."/>
            <person name="Kumagai Y."/>
            <person name="Kogure K."/>
        </authorList>
    </citation>
    <scope>NUCLEOTIDE SEQUENCE [LARGE SCALE GENOMIC DNA]</scope>
    <source>
        <strain evidence="23 24">SG-29</strain>
    </source>
</reference>
<comment type="subcellular location">
    <subcellularLocation>
        <location evidence="3 16">Cytoplasm</location>
    </subcellularLocation>
</comment>
<evidence type="ECO:0000256" key="11">
    <source>
        <dbReference type="ARBA" id="ARBA00022683"/>
    </source>
</evidence>
<dbReference type="PANTHER" id="PTHR46244">
    <property type="entry name" value="PHOSPHOENOLPYRUVATE-PROTEIN PHOSPHOTRANSFERASE"/>
    <property type="match status" value="1"/>
</dbReference>
<dbReference type="PANTHER" id="PTHR46244:SF6">
    <property type="entry name" value="PHOSPHOENOLPYRUVATE-PROTEIN PHOSPHOTRANSFERASE"/>
    <property type="match status" value="1"/>
</dbReference>
<dbReference type="AlphaFoldDB" id="A0A259U064"/>
<dbReference type="InParanoid" id="A0A259U064"/>
<keyword evidence="13 16" id="KW-0418">Kinase</keyword>
<dbReference type="Gene3D" id="3.50.30.10">
    <property type="entry name" value="Phosphohistidine domain"/>
    <property type="match status" value="1"/>
</dbReference>
<comment type="catalytic activity">
    <reaction evidence="1 16">
        <text>L-histidyl-[protein] + phosphoenolpyruvate = N(pros)-phospho-L-histidyl-[protein] + pyruvate</text>
        <dbReference type="Rhea" id="RHEA:23880"/>
        <dbReference type="Rhea" id="RHEA-COMP:9745"/>
        <dbReference type="Rhea" id="RHEA-COMP:9746"/>
        <dbReference type="ChEBI" id="CHEBI:15361"/>
        <dbReference type="ChEBI" id="CHEBI:29979"/>
        <dbReference type="ChEBI" id="CHEBI:58702"/>
        <dbReference type="ChEBI" id="CHEBI:64837"/>
        <dbReference type="EC" id="2.7.3.9"/>
    </reaction>
</comment>
<dbReference type="InterPro" id="IPR000121">
    <property type="entry name" value="PEP_util_C"/>
</dbReference>
<dbReference type="GO" id="GO:0009401">
    <property type="term" value="P:phosphoenolpyruvate-dependent sugar phosphotransferase system"/>
    <property type="evidence" value="ECO:0007669"/>
    <property type="project" value="UniProtKB-KW"/>
</dbReference>
<dbReference type="InterPro" id="IPR036618">
    <property type="entry name" value="PtsI_HPr-bd_sf"/>
</dbReference>
<evidence type="ECO:0000259" key="22">
    <source>
        <dbReference type="Pfam" id="PF05524"/>
    </source>
</evidence>
<evidence type="ECO:0000256" key="7">
    <source>
        <dbReference type="ARBA" id="ARBA00022448"/>
    </source>
</evidence>
<comment type="caution">
    <text evidence="23">The sequence shown here is derived from an EMBL/GenBank/DDBJ whole genome shotgun (WGS) entry which is preliminary data.</text>
</comment>
<dbReference type="InterPro" id="IPR024692">
    <property type="entry name" value="PTS_EI"/>
</dbReference>
<dbReference type="SUPFAM" id="SSF51621">
    <property type="entry name" value="Phosphoenolpyruvate/pyruvate domain"/>
    <property type="match status" value="1"/>
</dbReference>
<evidence type="ECO:0000256" key="13">
    <source>
        <dbReference type="ARBA" id="ARBA00022777"/>
    </source>
</evidence>
<dbReference type="PRINTS" id="PR01736">
    <property type="entry name" value="PHPHTRNFRASE"/>
</dbReference>
<evidence type="ECO:0000256" key="9">
    <source>
        <dbReference type="ARBA" id="ARBA00022597"/>
    </source>
</evidence>
<dbReference type="Proteomes" id="UP000216446">
    <property type="component" value="Unassembled WGS sequence"/>
</dbReference>
<feature type="binding site" evidence="18">
    <location>
        <position position="350"/>
    </location>
    <ligand>
        <name>phosphoenolpyruvate</name>
        <dbReference type="ChEBI" id="CHEBI:58702"/>
    </ligand>
</feature>
<dbReference type="Gene3D" id="1.10.274.10">
    <property type="entry name" value="PtsI, HPr-binding domain"/>
    <property type="match status" value="1"/>
</dbReference>
<comment type="cofactor">
    <cofactor evidence="2 16 19">
        <name>Mg(2+)</name>
        <dbReference type="ChEBI" id="CHEBI:18420"/>
    </cofactor>
</comment>
<evidence type="ECO:0000256" key="2">
    <source>
        <dbReference type="ARBA" id="ARBA00001946"/>
    </source>
</evidence>
<dbReference type="Gene3D" id="3.20.20.60">
    <property type="entry name" value="Phosphoenolpyruvate-binding domains"/>
    <property type="match status" value="1"/>
</dbReference>
<keyword evidence="23" id="KW-0670">Pyruvate</keyword>
<accession>A0A259U064</accession>
<keyword evidence="14 16" id="KW-0460">Magnesium</keyword>
<evidence type="ECO:0000256" key="10">
    <source>
        <dbReference type="ARBA" id="ARBA00022679"/>
    </source>
</evidence>
<dbReference type="Pfam" id="PF05524">
    <property type="entry name" value="PEP-utilisers_N"/>
    <property type="match status" value="1"/>
</dbReference>
<evidence type="ECO:0000256" key="8">
    <source>
        <dbReference type="ARBA" id="ARBA00022490"/>
    </source>
</evidence>
<dbReference type="GO" id="GO:0005737">
    <property type="term" value="C:cytoplasm"/>
    <property type="evidence" value="ECO:0007669"/>
    <property type="project" value="UniProtKB-SubCell"/>
</dbReference>
<evidence type="ECO:0000256" key="14">
    <source>
        <dbReference type="ARBA" id="ARBA00022842"/>
    </source>
</evidence>
<dbReference type="PIRSF" id="PIRSF000732">
    <property type="entry name" value="PTS_enzyme_I"/>
    <property type="match status" value="1"/>
</dbReference>
<comment type="similarity">
    <text evidence="4 16">Belongs to the PEP-utilizing enzyme family.</text>
</comment>
<evidence type="ECO:0000256" key="1">
    <source>
        <dbReference type="ARBA" id="ARBA00000683"/>
    </source>
</evidence>
<feature type="domain" description="Phosphotransferase system enzyme I N-terminal" evidence="22">
    <location>
        <begin position="24"/>
        <end position="146"/>
    </location>
</feature>
<dbReference type="EC" id="2.7.3.9" evidence="5 16"/>
<evidence type="ECO:0000256" key="18">
    <source>
        <dbReference type="PIRSR" id="PIRSR000732-2"/>
    </source>
</evidence>
<dbReference type="NCBIfam" id="TIGR01417">
    <property type="entry name" value="PTS_I_fam"/>
    <property type="match status" value="1"/>
</dbReference>